<dbReference type="EMBL" id="JALJOU010000021">
    <property type="protein sequence ID" value="KAK9837496.1"/>
    <property type="molecule type" value="Genomic_DNA"/>
</dbReference>
<evidence type="ECO:0000256" key="5">
    <source>
        <dbReference type="ARBA" id="ARBA00023136"/>
    </source>
</evidence>
<comment type="subcellular location">
    <subcellularLocation>
        <location evidence="1">Membrane</location>
        <topology evidence="1">Multi-pass membrane protein</topology>
    </subcellularLocation>
</comment>
<keyword evidence="4" id="KW-0677">Repeat</keyword>
<dbReference type="Gene3D" id="1.50.40.10">
    <property type="entry name" value="Mitochondrial carrier domain"/>
    <property type="match status" value="1"/>
</dbReference>
<accession>A0AAW1RUS9</accession>
<organism evidence="8 9">
    <name type="scientific">Elliptochloris bilobata</name>
    <dbReference type="NCBI Taxonomy" id="381761"/>
    <lineage>
        <taxon>Eukaryota</taxon>
        <taxon>Viridiplantae</taxon>
        <taxon>Chlorophyta</taxon>
        <taxon>core chlorophytes</taxon>
        <taxon>Trebouxiophyceae</taxon>
        <taxon>Trebouxiophyceae incertae sedis</taxon>
        <taxon>Elliptochloris clade</taxon>
        <taxon>Elliptochloris</taxon>
    </lineage>
</organism>
<dbReference type="Pfam" id="PF00153">
    <property type="entry name" value="Mito_carr"/>
    <property type="match status" value="1"/>
</dbReference>
<comment type="caution">
    <text evidence="8">The sequence shown here is derived from an EMBL/GenBank/DDBJ whole genome shotgun (WGS) entry which is preliminary data.</text>
</comment>
<evidence type="ECO:0000256" key="1">
    <source>
        <dbReference type="ARBA" id="ARBA00004141"/>
    </source>
</evidence>
<dbReference type="InterPro" id="IPR002067">
    <property type="entry name" value="MCP"/>
</dbReference>
<evidence type="ECO:0000256" key="2">
    <source>
        <dbReference type="ARBA" id="ARBA00022448"/>
    </source>
</evidence>
<evidence type="ECO:0000256" key="6">
    <source>
        <dbReference type="PROSITE-ProRule" id="PRU00282"/>
    </source>
</evidence>
<dbReference type="SUPFAM" id="SSF103506">
    <property type="entry name" value="Mitochondrial carrier"/>
    <property type="match status" value="1"/>
</dbReference>
<dbReference type="GO" id="GO:0055085">
    <property type="term" value="P:transmembrane transport"/>
    <property type="evidence" value="ECO:0007669"/>
    <property type="project" value="InterPro"/>
</dbReference>
<keyword evidence="5 6" id="KW-0472">Membrane</keyword>
<keyword evidence="2 7" id="KW-0813">Transport</keyword>
<evidence type="ECO:0000256" key="3">
    <source>
        <dbReference type="ARBA" id="ARBA00022692"/>
    </source>
</evidence>
<dbReference type="InterPro" id="IPR023395">
    <property type="entry name" value="MCP_dom_sf"/>
</dbReference>
<evidence type="ECO:0000256" key="7">
    <source>
        <dbReference type="RuleBase" id="RU000488"/>
    </source>
</evidence>
<dbReference type="InterPro" id="IPR018108">
    <property type="entry name" value="MCP_transmembrane"/>
</dbReference>
<proteinExistence type="inferred from homology"/>
<dbReference type="AlphaFoldDB" id="A0AAW1RUS9"/>
<evidence type="ECO:0000256" key="4">
    <source>
        <dbReference type="ARBA" id="ARBA00022737"/>
    </source>
</evidence>
<feature type="non-terminal residue" evidence="8">
    <location>
        <position position="79"/>
    </location>
</feature>
<sequence length="79" mass="8092">MQPGSAAGPAQAVEKEQGTRVADGVRMFLAGGTAGAVARTVTAPADRLKLLFQVQAMASSGVSAKAYTSLRQAALKVFR</sequence>
<evidence type="ECO:0000313" key="8">
    <source>
        <dbReference type="EMBL" id="KAK9837496.1"/>
    </source>
</evidence>
<feature type="repeat" description="Solcar" evidence="6">
    <location>
        <begin position="22"/>
        <end position="79"/>
    </location>
</feature>
<dbReference type="GO" id="GO:0016020">
    <property type="term" value="C:membrane"/>
    <property type="evidence" value="ECO:0007669"/>
    <property type="project" value="UniProtKB-SubCell"/>
</dbReference>
<keyword evidence="3 6" id="KW-0812">Transmembrane</keyword>
<name>A0AAW1RUS9_9CHLO</name>
<dbReference type="PRINTS" id="PR00926">
    <property type="entry name" value="MITOCARRIER"/>
</dbReference>
<keyword evidence="9" id="KW-1185">Reference proteome</keyword>
<comment type="similarity">
    <text evidence="7">Belongs to the mitochondrial carrier (TC 2.A.29) family.</text>
</comment>
<dbReference type="PROSITE" id="PS50920">
    <property type="entry name" value="SOLCAR"/>
    <property type="match status" value="1"/>
</dbReference>
<evidence type="ECO:0000313" key="9">
    <source>
        <dbReference type="Proteomes" id="UP001445335"/>
    </source>
</evidence>
<evidence type="ECO:0008006" key="10">
    <source>
        <dbReference type="Google" id="ProtNLM"/>
    </source>
</evidence>
<dbReference type="Proteomes" id="UP001445335">
    <property type="component" value="Unassembled WGS sequence"/>
</dbReference>
<reference evidence="8 9" key="1">
    <citation type="journal article" date="2024" name="Nat. Commun.">
        <title>Phylogenomics reveals the evolutionary origins of lichenization in chlorophyte algae.</title>
        <authorList>
            <person name="Puginier C."/>
            <person name="Libourel C."/>
            <person name="Otte J."/>
            <person name="Skaloud P."/>
            <person name="Haon M."/>
            <person name="Grisel S."/>
            <person name="Petersen M."/>
            <person name="Berrin J.G."/>
            <person name="Delaux P.M."/>
            <person name="Dal Grande F."/>
            <person name="Keller J."/>
        </authorList>
    </citation>
    <scope>NUCLEOTIDE SEQUENCE [LARGE SCALE GENOMIC DNA]</scope>
    <source>
        <strain evidence="8 9">SAG 245.80</strain>
    </source>
</reference>
<protein>
    <recommendedName>
        <fullName evidence="10">ADP,ATP carrier protein</fullName>
    </recommendedName>
</protein>
<gene>
    <name evidence="8" type="ORF">WJX81_006930</name>
</gene>